<gene>
    <name evidence="1" type="ORF">AFUS01_LOCUS28554</name>
</gene>
<reference evidence="1" key="1">
    <citation type="submission" date="2021-06" db="EMBL/GenBank/DDBJ databases">
        <authorList>
            <person name="Hodson N. C."/>
            <person name="Mongue J. A."/>
            <person name="Jaron S. K."/>
        </authorList>
    </citation>
    <scope>NUCLEOTIDE SEQUENCE</scope>
</reference>
<evidence type="ECO:0000313" key="2">
    <source>
        <dbReference type="Proteomes" id="UP000708208"/>
    </source>
</evidence>
<accession>A0A8J2PK69</accession>
<organism evidence="1 2">
    <name type="scientific">Allacma fusca</name>
    <dbReference type="NCBI Taxonomy" id="39272"/>
    <lineage>
        <taxon>Eukaryota</taxon>
        <taxon>Metazoa</taxon>
        <taxon>Ecdysozoa</taxon>
        <taxon>Arthropoda</taxon>
        <taxon>Hexapoda</taxon>
        <taxon>Collembola</taxon>
        <taxon>Symphypleona</taxon>
        <taxon>Sminthuridae</taxon>
        <taxon>Allacma</taxon>
    </lineage>
</organism>
<keyword evidence="2" id="KW-1185">Reference proteome</keyword>
<evidence type="ECO:0000313" key="1">
    <source>
        <dbReference type="EMBL" id="CAG7818020.1"/>
    </source>
</evidence>
<protein>
    <submittedName>
        <fullName evidence="1">Uncharacterized protein</fullName>
    </submittedName>
</protein>
<comment type="caution">
    <text evidence="1">The sequence shown here is derived from an EMBL/GenBank/DDBJ whole genome shotgun (WGS) entry which is preliminary data.</text>
</comment>
<dbReference type="Proteomes" id="UP000708208">
    <property type="component" value="Unassembled WGS sequence"/>
</dbReference>
<name>A0A8J2PK69_9HEXA</name>
<dbReference type="AlphaFoldDB" id="A0A8J2PK69"/>
<sequence>MKLKGNNLDNYFTTILVIFTFILSKPEISLGEDGSSVEGKGNRTGNCTVEFTLANCKPFRTYRSCENGVCTCPTNVQPPLLQNNLTIDTYWNEVHRQCVSKLNSVCFYVPPSIQVSQPYRCLVDNAECVHAPGQFNGAGYCKCMENFHESEDGKCQPNTPEYIRMTSSTDSKNLRDVIENSIKSNATLYDTYQPCTWKFQCPHLQECIHGHCECPTNQWHEHGYKIHMAWNARDNICESLEGSYCNNANFQNPEENMIIKSILKSMLEVRCAPGLNCTDSKTFEIGICSAANRLLNCFVTSSVTFAIWYSLTAMHWNT</sequence>
<dbReference type="EMBL" id="CAJVCH010409589">
    <property type="protein sequence ID" value="CAG7818020.1"/>
    <property type="molecule type" value="Genomic_DNA"/>
</dbReference>
<proteinExistence type="predicted"/>